<evidence type="ECO:0000256" key="1">
    <source>
        <dbReference type="ARBA" id="ARBA00001974"/>
    </source>
</evidence>
<dbReference type="PANTHER" id="PTHR43429">
    <property type="entry name" value="PYRIDINE NUCLEOTIDE-DISULFIDE OXIDOREDUCTASE DOMAIN-CONTAINING"/>
    <property type="match status" value="1"/>
</dbReference>
<keyword evidence="3" id="KW-0274">FAD</keyword>
<evidence type="ECO:0000256" key="3">
    <source>
        <dbReference type="ARBA" id="ARBA00022827"/>
    </source>
</evidence>
<gene>
    <name evidence="5" type="ORF">K933_09482</name>
</gene>
<dbReference type="AlphaFoldDB" id="V4HKC3"/>
<dbReference type="OrthoDB" id="28009at2157"/>
<reference evidence="5 6" key="1">
    <citation type="journal article" date="2013" name="Genome Announc.">
        <title>Draft Genome Sequence of 'Candidatus Halobonum tyrrellensis' Strain G22, Isolated from the Hypersaline Waters of Lake Tyrrell, Australia.</title>
        <authorList>
            <person name="Ugalde J.A."/>
            <person name="Narasingarao P."/>
            <person name="Kuo S."/>
            <person name="Podell S."/>
            <person name="Allen E.E."/>
        </authorList>
    </citation>
    <scope>NUCLEOTIDE SEQUENCE [LARGE SCALE GENOMIC DNA]</scope>
    <source>
        <strain evidence="5 6">G22</strain>
    </source>
</reference>
<dbReference type="InterPro" id="IPR016156">
    <property type="entry name" value="FAD/NAD-linked_Rdtase_dimer_sf"/>
</dbReference>
<keyword evidence="2" id="KW-0285">Flavoprotein</keyword>
<comment type="caution">
    <text evidence="5">The sequence shown here is derived from an EMBL/GenBank/DDBJ whole genome shotgun (WGS) entry which is preliminary data.</text>
</comment>
<evidence type="ECO:0000313" key="5">
    <source>
        <dbReference type="EMBL" id="ESP88344.1"/>
    </source>
</evidence>
<dbReference type="Proteomes" id="UP000017840">
    <property type="component" value="Unassembled WGS sequence"/>
</dbReference>
<evidence type="ECO:0000259" key="4">
    <source>
        <dbReference type="Pfam" id="PF07992"/>
    </source>
</evidence>
<proteinExistence type="predicted"/>
<dbReference type="InterPro" id="IPR050260">
    <property type="entry name" value="FAD-bd_OxRdtase"/>
</dbReference>
<sequence>MSESFVIIGDGIAGSSAAETLREEAPDADITVITDEGESLYNRILIKEFAKGKLPEAPISIHDESWYEEREIDLELNTLVVDVRTDDHEIETHEGDVYEYDKLLLSIGGTPQQLPVENSDADGVHHFWTFQDARAIRESADAADDAVIVGAGLLGIDFAAICGAQEIEGKYLMRGNRWWRYALSEEGADLMHEAMLERGVEPVFDSGVDRFETDDDGHVVAAVDPNGDRYECDFAGVAIGLNMNTEIVEDTDVETDDGILVDEYMRTSVDDVFAAGDITRFHDVILGERAQNGAWGSAKEQGTIAARNMLDPESEEFRWVSSYSITHFDFPFLSFGHPTLGDDEVMRKFGDEEWRRLALKDGRIVGGVLIGNLAPQSGYKKLMREGVDVSGQKELLMSEDFSIDDLEQEAAAE</sequence>
<comment type="cofactor">
    <cofactor evidence="1">
        <name>FAD</name>
        <dbReference type="ChEBI" id="CHEBI:57692"/>
    </cofactor>
</comment>
<dbReference type="RefSeq" id="WP_023394481.1">
    <property type="nucleotide sequence ID" value="NZ_ASGZ01000029.1"/>
</dbReference>
<dbReference type="InterPro" id="IPR023753">
    <property type="entry name" value="FAD/NAD-binding_dom"/>
</dbReference>
<accession>V4HKC3</accession>
<protein>
    <submittedName>
        <fullName evidence="5">Ferredoxin--NAD(+) reductase</fullName>
    </submittedName>
</protein>
<dbReference type="PRINTS" id="PR00411">
    <property type="entry name" value="PNDRDTASEI"/>
</dbReference>
<dbReference type="PANTHER" id="PTHR43429:SF3">
    <property type="entry name" value="NITRITE REDUCTASE [NAD(P)H]"/>
    <property type="match status" value="1"/>
</dbReference>
<dbReference type="Pfam" id="PF07992">
    <property type="entry name" value="Pyr_redox_2"/>
    <property type="match status" value="1"/>
</dbReference>
<name>V4HKC3_9EURY</name>
<dbReference type="PATRIC" id="fig|1324957.4.peg.1930"/>
<organism evidence="5 6">
    <name type="scientific">Candidatus Halobonum tyrrellensis G22</name>
    <dbReference type="NCBI Taxonomy" id="1324957"/>
    <lineage>
        <taxon>Archaea</taxon>
        <taxon>Methanobacteriati</taxon>
        <taxon>Methanobacteriota</taxon>
        <taxon>Stenosarchaea group</taxon>
        <taxon>Halobacteria</taxon>
        <taxon>Halobacteriales</taxon>
        <taxon>Haloferacaceae</taxon>
        <taxon>Candidatus Halobonum</taxon>
    </lineage>
</organism>
<keyword evidence="6" id="KW-1185">Reference proteome</keyword>
<dbReference type="GO" id="GO:0016491">
    <property type="term" value="F:oxidoreductase activity"/>
    <property type="evidence" value="ECO:0007669"/>
    <property type="project" value="InterPro"/>
</dbReference>
<dbReference type="SUPFAM" id="SSF51905">
    <property type="entry name" value="FAD/NAD(P)-binding domain"/>
    <property type="match status" value="1"/>
</dbReference>
<dbReference type="Gene3D" id="3.30.390.30">
    <property type="match status" value="1"/>
</dbReference>
<dbReference type="EMBL" id="ASGZ01000029">
    <property type="protein sequence ID" value="ESP88344.1"/>
    <property type="molecule type" value="Genomic_DNA"/>
</dbReference>
<dbReference type="PRINTS" id="PR00368">
    <property type="entry name" value="FADPNR"/>
</dbReference>
<dbReference type="Gene3D" id="3.50.50.60">
    <property type="entry name" value="FAD/NAD(P)-binding domain"/>
    <property type="match status" value="2"/>
</dbReference>
<evidence type="ECO:0000313" key="6">
    <source>
        <dbReference type="Proteomes" id="UP000017840"/>
    </source>
</evidence>
<evidence type="ECO:0000256" key="2">
    <source>
        <dbReference type="ARBA" id="ARBA00022630"/>
    </source>
</evidence>
<feature type="domain" description="FAD/NAD(P)-binding" evidence="4">
    <location>
        <begin position="5"/>
        <end position="282"/>
    </location>
</feature>
<dbReference type="eggNOG" id="arCOG01070">
    <property type="taxonomic scope" value="Archaea"/>
</dbReference>
<dbReference type="InterPro" id="IPR036188">
    <property type="entry name" value="FAD/NAD-bd_sf"/>
</dbReference>
<dbReference type="STRING" id="1324957.K933_09482"/>